<keyword evidence="4" id="KW-1185">Reference proteome</keyword>
<protein>
    <submittedName>
        <fullName evidence="3">RTXE polymerase</fullName>
    </submittedName>
</protein>
<dbReference type="Pfam" id="PF14529">
    <property type="entry name" value="Exo_endo_phos_2"/>
    <property type="match status" value="1"/>
</dbReference>
<feature type="region of interest" description="Disordered" evidence="1">
    <location>
        <begin position="92"/>
        <end position="113"/>
    </location>
</feature>
<feature type="domain" description="Endonuclease/exonuclease/phosphatase" evidence="2">
    <location>
        <begin position="211"/>
        <end position="290"/>
    </location>
</feature>
<evidence type="ECO:0000313" key="3">
    <source>
        <dbReference type="EMBL" id="KAG5316281.1"/>
    </source>
</evidence>
<accession>A0A836EMK1</accession>
<name>A0A836EMK1_9HYME</name>
<dbReference type="AlphaFoldDB" id="A0A836EMK1"/>
<dbReference type="PANTHER" id="PTHR19446">
    <property type="entry name" value="REVERSE TRANSCRIPTASES"/>
    <property type="match status" value="1"/>
</dbReference>
<sequence length="464" mass="51379">MTPPRPRKSTKAPGAVAPTKKTGSEGRARKGNTAGGSNATDKRFPLLKLRSPSLAVITLTCADQLAERLSAVFADRDDVRVSRPSKTAEIRVSGLDGTLTEPPPSRDTPPWRRPWKAPSAVADVEMAIVAETSATATNLNHSAEAQSMLMQCLAERGGRADPYRIPESHPNWVGDYLGRIAVVSRHVRDTPPMIPISAGEEFTLVEWGPIDVAGCYFPPRLGRREYEDALESLGEHIRRCSPRPILVGGDFSAHALEWDFPSTDSRGDSTLLWAARHGLVLLNRGRASTFMGAWGEFILTDLEVPTITETLDARFLEYVVAALFPSGWTEELGVTGEEMEKAFARLRGRSRVPTLRHSRQCLVRCGPHRERSLTSCLREGSFSRSWKRARLVFLHKEGRPAESPSAYRRICLLDDAGKLLERIIAARIVRHLSRDGSNLSRGQYGFREGLLMIDAIRQVRSLSE</sequence>
<feature type="region of interest" description="Disordered" evidence="1">
    <location>
        <begin position="1"/>
        <end position="41"/>
    </location>
</feature>
<feature type="non-terminal residue" evidence="3">
    <location>
        <position position="464"/>
    </location>
</feature>
<dbReference type="GO" id="GO:0003824">
    <property type="term" value="F:catalytic activity"/>
    <property type="evidence" value="ECO:0007669"/>
    <property type="project" value="InterPro"/>
</dbReference>
<gene>
    <name evidence="3" type="ORF">G6Z78_0011979</name>
</gene>
<dbReference type="Proteomes" id="UP000668214">
    <property type="component" value="Unassembled WGS sequence"/>
</dbReference>
<dbReference type="InterPro" id="IPR036691">
    <property type="entry name" value="Endo/exonu/phosph_ase_sf"/>
</dbReference>
<dbReference type="EMBL" id="JAANIA010002319">
    <property type="protein sequence ID" value="KAG5316281.1"/>
    <property type="molecule type" value="Genomic_DNA"/>
</dbReference>
<evidence type="ECO:0000256" key="1">
    <source>
        <dbReference type="SAM" id="MobiDB-lite"/>
    </source>
</evidence>
<dbReference type="SUPFAM" id="SSF56219">
    <property type="entry name" value="DNase I-like"/>
    <property type="match status" value="1"/>
</dbReference>
<reference evidence="3" key="1">
    <citation type="submission" date="2020-02" db="EMBL/GenBank/DDBJ databases">
        <title>Relaxed selection underlies rapid genomic changes in the transitions from sociality to social parasitism in ants.</title>
        <authorList>
            <person name="Bi X."/>
        </authorList>
    </citation>
    <scope>NUCLEOTIDE SEQUENCE</scope>
    <source>
        <strain evidence="3">BGI-DK2014c</strain>
        <tissue evidence="3">Whole body</tissue>
    </source>
</reference>
<evidence type="ECO:0000259" key="2">
    <source>
        <dbReference type="Pfam" id="PF14529"/>
    </source>
</evidence>
<feature type="compositionally biased region" description="Basic residues" evidence="1">
    <location>
        <begin position="1"/>
        <end position="10"/>
    </location>
</feature>
<evidence type="ECO:0000313" key="4">
    <source>
        <dbReference type="Proteomes" id="UP000668214"/>
    </source>
</evidence>
<feature type="non-terminal residue" evidence="3">
    <location>
        <position position="1"/>
    </location>
</feature>
<dbReference type="Gene3D" id="3.60.10.10">
    <property type="entry name" value="Endonuclease/exonuclease/phosphatase"/>
    <property type="match status" value="1"/>
</dbReference>
<comment type="caution">
    <text evidence="3">The sequence shown here is derived from an EMBL/GenBank/DDBJ whole genome shotgun (WGS) entry which is preliminary data.</text>
</comment>
<organism evidence="3 4">
    <name type="scientific">Pseudoatta argentina</name>
    <dbReference type="NCBI Taxonomy" id="621737"/>
    <lineage>
        <taxon>Eukaryota</taxon>
        <taxon>Metazoa</taxon>
        <taxon>Ecdysozoa</taxon>
        <taxon>Arthropoda</taxon>
        <taxon>Hexapoda</taxon>
        <taxon>Insecta</taxon>
        <taxon>Pterygota</taxon>
        <taxon>Neoptera</taxon>
        <taxon>Endopterygota</taxon>
        <taxon>Hymenoptera</taxon>
        <taxon>Apocrita</taxon>
        <taxon>Aculeata</taxon>
        <taxon>Formicoidea</taxon>
        <taxon>Formicidae</taxon>
        <taxon>Myrmicinae</taxon>
        <taxon>Pseudoatta</taxon>
    </lineage>
</organism>
<dbReference type="InterPro" id="IPR005135">
    <property type="entry name" value="Endo/exonuclease/phosphatase"/>
</dbReference>
<proteinExistence type="predicted"/>